<keyword evidence="1" id="KW-0812">Transmembrane</keyword>
<proteinExistence type="predicted"/>
<evidence type="ECO:0000256" key="1">
    <source>
        <dbReference type="SAM" id="Phobius"/>
    </source>
</evidence>
<keyword evidence="3" id="KW-1185">Reference proteome</keyword>
<sequence length="145" mass="15018">MTVGHALATAATFLWLGMVLAISFIEAPLKFRAPGITIPLGLGIGRLVFRALNAVEVVWSIVLVVVVLLGDGWTRGAVIAGGVAIAALACQLIAVRPALTRRSDAALAAPDEISETRSRAHLWYVGLEAIKVVALVVAGASLLSA</sequence>
<dbReference type="AlphaFoldDB" id="M3UKV8"/>
<name>M3UKV8_GORML</name>
<accession>M3UKV8</accession>
<feature type="transmembrane region" description="Helical" evidence="1">
    <location>
        <begin position="122"/>
        <end position="143"/>
    </location>
</feature>
<evidence type="ECO:0000313" key="3">
    <source>
        <dbReference type="Proteomes" id="UP000035009"/>
    </source>
</evidence>
<dbReference type="STRING" id="410332.SAMN04488550_2042"/>
<reference evidence="2 3" key="1">
    <citation type="submission" date="2013-02" db="EMBL/GenBank/DDBJ databases">
        <title>Whole genome shotgun sequence of Gordonia malaquae NBRC 108250.</title>
        <authorList>
            <person name="Yoshida I."/>
            <person name="Hosoyama A."/>
            <person name="Tsuchikane K."/>
            <person name="Ando Y."/>
            <person name="Baba S."/>
            <person name="Ohji S."/>
            <person name="Hamada M."/>
            <person name="Tamura T."/>
            <person name="Yamazoe A."/>
            <person name="Yamazaki S."/>
            <person name="Fujita N."/>
        </authorList>
    </citation>
    <scope>NUCLEOTIDE SEQUENCE [LARGE SCALE GENOMIC DNA]</scope>
    <source>
        <strain evidence="2 3">NBRC 108250</strain>
    </source>
</reference>
<protein>
    <recommendedName>
        <fullName evidence="4">DUF4149 domain-containing protein</fullName>
    </recommendedName>
</protein>
<feature type="transmembrane region" description="Helical" evidence="1">
    <location>
        <begin position="76"/>
        <end position="95"/>
    </location>
</feature>
<dbReference type="Proteomes" id="UP000035009">
    <property type="component" value="Unassembled WGS sequence"/>
</dbReference>
<dbReference type="RefSeq" id="WP_008379194.1">
    <property type="nucleotide sequence ID" value="NZ_BAOP01000016.1"/>
</dbReference>
<organism evidence="2 3">
    <name type="scientific">Gordonia malaquae NBRC 108250</name>
    <dbReference type="NCBI Taxonomy" id="1223542"/>
    <lineage>
        <taxon>Bacteria</taxon>
        <taxon>Bacillati</taxon>
        <taxon>Actinomycetota</taxon>
        <taxon>Actinomycetes</taxon>
        <taxon>Mycobacteriales</taxon>
        <taxon>Gordoniaceae</taxon>
        <taxon>Gordonia</taxon>
    </lineage>
</organism>
<keyword evidence="1" id="KW-0472">Membrane</keyword>
<gene>
    <name evidence="2" type="ORF">GM1_016_00210</name>
</gene>
<feature type="transmembrane region" description="Helical" evidence="1">
    <location>
        <begin position="6"/>
        <end position="27"/>
    </location>
</feature>
<dbReference type="EMBL" id="BAOP01000016">
    <property type="protein sequence ID" value="GAC80260.1"/>
    <property type="molecule type" value="Genomic_DNA"/>
</dbReference>
<evidence type="ECO:0008006" key="4">
    <source>
        <dbReference type="Google" id="ProtNLM"/>
    </source>
</evidence>
<feature type="transmembrane region" description="Helical" evidence="1">
    <location>
        <begin position="47"/>
        <end position="70"/>
    </location>
</feature>
<comment type="caution">
    <text evidence="2">The sequence shown here is derived from an EMBL/GenBank/DDBJ whole genome shotgun (WGS) entry which is preliminary data.</text>
</comment>
<evidence type="ECO:0000313" key="2">
    <source>
        <dbReference type="EMBL" id="GAC80260.1"/>
    </source>
</evidence>
<dbReference type="eggNOG" id="ENOG5032YPC">
    <property type="taxonomic scope" value="Bacteria"/>
</dbReference>
<keyword evidence="1" id="KW-1133">Transmembrane helix</keyword>
<dbReference type="OrthoDB" id="1098954at2"/>